<dbReference type="InterPro" id="IPR006171">
    <property type="entry name" value="TOPRIM_dom"/>
</dbReference>
<dbReference type="Proteomes" id="UP000253529">
    <property type="component" value="Unassembled WGS sequence"/>
</dbReference>
<feature type="domain" description="Zinc finger CHC2-type" evidence="7">
    <location>
        <begin position="33"/>
        <end position="86"/>
    </location>
</feature>
<dbReference type="GO" id="GO:0000428">
    <property type="term" value="C:DNA-directed RNA polymerase complex"/>
    <property type="evidence" value="ECO:0007669"/>
    <property type="project" value="UniProtKB-KW"/>
</dbReference>
<keyword evidence="5" id="KW-0235">DNA replication</keyword>
<keyword evidence="4" id="KW-0548">Nucleotidyltransferase</keyword>
<accession>A0A366FWT3</accession>
<evidence type="ECO:0000256" key="3">
    <source>
        <dbReference type="ARBA" id="ARBA00022679"/>
    </source>
</evidence>
<dbReference type="Pfam" id="PF13362">
    <property type="entry name" value="Toprim_3"/>
    <property type="match status" value="1"/>
</dbReference>
<keyword evidence="9" id="KW-1185">Reference proteome</keyword>
<name>A0A366FWT3_9HYPH</name>
<comment type="caution">
    <text evidence="8">The sequence shown here is derived from an EMBL/GenBank/DDBJ whole genome shotgun (WGS) entry which is preliminary data.</text>
</comment>
<dbReference type="Pfam" id="PF01807">
    <property type="entry name" value="Zn_ribbon_DnaG"/>
    <property type="match status" value="1"/>
</dbReference>
<dbReference type="AlphaFoldDB" id="A0A366FWT3"/>
<evidence type="ECO:0000256" key="5">
    <source>
        <dbReference type="ARBA" id="ARBA00022705"/>
    </source>
</evidence>
<dbReference type="SMART" id="SM00400">
    <property type="entry name" value="ZnF_CHCC"/>
    <property type="match status" value="1"/>
</dbReference>
<sequence>MTADLVAEARSANLLRVAEALGARLKRIGAGEFAGPCPTCGGRDRFSVNVPKGVFNCRGCGVGGDAIRLVRHVAGLDFVEAVERITGGRLCPHDAVPTSEERIAEEARREAEESEQKARSTAKALAMWDEGADPRGTPAERYLASRELNLGIDLAGEVLRWHPERRALMALFRSIATDEPQAIMRLFFDAQGRPFVIIDPDTGKETKDRRFLGPVGGAAIKLDPNADVLGGLFVGEGIETSMTARVLDPPLKPTWALGSNGAIARLPVLPGVEVLSIIRERDEANRAAAEVCGSRWLAAGREVFDVWPNRGNDVNDAIREDAA</sequence>
<dbReference type="RefSeq" id="WP_113887233.1">
    <property type="nucleotide sequence ID" value="NZ_QNRK01000001.1"/>
</dbReference>
<dbReference type="GO" id="GO:0003899">
    <property type="term" value="F:DNA-directed RNA polymerase activity"/>
    <property type="evidence" value="ECO:0007669"/>
    <property type="project" value="InterPro"/>
</dbReference>
<dbReference type="GO" id="GO:0008270">
    <property type="term" value="F:zinc ion binding"/>
    <property type="evidence" value="ECO:0007669"/>
    <property type="project" value="InterPro"/>
</dbReference>
<dbReference type="InterPro" id="IPR055570">
    <property type="entry name" value="DUF7146"/>
</dbReference>
<keyword evidence="1" id="KW-0240">DNA-directed RNA polymerase</keyword>
<gene>
    <name evidence="8" type="ORF">DFR50_101103</name>
</gene>
<dbReference type="GO" id="GO:1990077">
    <property type="term" value="C:primosome complex"/>
    <property type="evidence" value="ECO:0007669"/>
    <property type="project" value="UniProtKB-KW"/>
</dbReference>
<dbReference type="GO" id="GO:0003677">
    <property type="term" value="F:DNA binding"/>
    <property type="evidence" value="ECO:0007669"/>
    <property type="project" value="InterPro"/>
</dbReference>
<keyword evidence="2" id="KW-0639">Primosome</keyword>
<dbReference type="OrthoDB" id="34187at2"/>
<keyword evidence="3" id="KW-0808">Transferase</keyword>
<evidence type="ECO:0000256" key="4">
    <source>
        <dbReference type="ARBA" id="ARBA00022695"/>
    </source>
</evidence>
<organism evidence="8 9">
    <name type="scientific">Roseiarcus fermentans</name>
    <dbReference type="NCBI Taxonomy" id="1473586"/>
    <lineage>
        <taxon>Bacteria</taxon>
        <taxon>Pseudomonadati</taxon>
        <taxon>Pseudomonadota</taxon>
        <taxon>Alphaproteobacteria</taxon>
        <taxon>Hyphomicrobiales</taxon>
        <taxon>Roseiarcaceae</taxon>
        <taxon>Roseiarcus</taxon>
    </lineage>
</organism>
<dbReference type="EMBL" id="QNRK01000001">
    <property type="protein sequence ID" value="RBP18159.1"/>
    <property type="molecule type" value="Genomic_DNA"/>
</dbReference>
<evidence type="ECO:0000256" key="1">
    <source>
        <dbReference type="ARBA" id="ARBA00022478"/>
    </source>
</evidence>
<dbReference type="GO" id="GO:0006269">
    <property type="term" value="P:DNA replication, synthesis of primer"/>
    <property type="evidence" value="ECO:0007669"/>
    <property type="project" value="UniProtKB-KW"/>
</dbReference>
<dbReference type="SUPFAM" id="SSF57783">
    <property type="entry name" value="Zinc beta-ribbon"/>
    <property type="match status" value="1"/>
</dbReference>
<protein>
    <submittedName>
        <fullName evidence="8">Toprim domain-containing protein</fullName>
    </submittedName>
</protein>
<evidence type="ECO:0000313" key="8">
    <source>
        <dbReference type="EMBL" id="RBP18159.1"/>
    </source>
</evidence>
<dbReference type="InterPro" id="IPR036977">
    <property type="entry name" value="DNA_primase_Znf_CHC2"/>
</dbReference>
<evidence type="ECO:0000256" key="6">
    <source>
        <dbReference type="ARBA" id="ARBA00023163"/>
    </source>
</evidence>
<evidence type="ECO:0000313" key="9">
    <source>
        <dbReference type="Proteomes" id="UP000253529"/>
    </source>
</evidence>
<evidence type="ECO:0000256" key="2">
    <source>
        <dbReference type="ARBA" id="ARBA00022515"/>
    </source>
</evidence>
<dbReference type="Pfam" id="PF23639">
    <property type="entry name" value="DUF7146"/>
    <property type="match status" value="1"/>
</dbReference>
<dbReference type="InterPro" id="IPR002694">
    <property type="entry name" value="Znf_CHC2"/>
</dbReference>
<keyword evidence="6" id="KW-0804">Transcription</keyword>
<dbReference type="Gene3D" id="3.90.580.10">
    <property type="entry name" value="Zinc finger, CHC2-type domain"/>
    <property type="match status" value="1"/>
</dbReference>
<evidence type="ECO:0000259" key="7">
    <source>
        <dbReference type="SMART" id="SM00400"/>
    </source>
</evidence>
<proteinExistence type="predicted"/>
<reference evidence="8 9" key="1">
    <citation type="submission" date="2018-06" db="EMBL/GenBank/DDBJ databases">
        <title>Genomic Encyclopedia of Type Strains, Phase IV (KMG-IV): sequencing the most valuable type-strain genomes for metagenomic binning, comparative biology and taxonomic classification.</title>
        <authorList>
            <person name="Goeker M."/>
        </authorList>
    </citation>
    <scope>NUCLEOTIDE SEQUENCE [LARGE SCALE GENOMIC DNA]</scope>
    <source>
        <strain evidence="8 9">DSM 24875</strain>
    </source>
</reference>